<accession>A0A6C0IDE0</accession>
<dbReference type="AlphaFoldDB" id="A0A6C0IDE0"/>
<sequence length="202" mass="23184">MKKSVKENKRKNSFTKRNKKSKSRTLKNTNKIQKGGTSYSIGVIEEQSGYVKGKTISDKFNGLPSEIEISQSLPILHITNLENAFTSPNKDPNFTYHSLFLSYIDGNINDLDVIKWSINKFLNDLLIKINKENNVNNENKVVYKINDLKINDFKFEFNLDKKAIILSGNVYITNIKKLNNQIDTKLNNSLNEDANNYIKGFI</sequence>
<feature type="compositionally biased region" description="Basic residues" evidence="1">
    <location>
        <begin position="8"/>
        <end position="25"/>
    </location>
</feature>
<reference evidence="2" key="1">
    <citation type="journal article" date="2020" name="Nature">
        <title>Giant virus diversity and host interactions through global metagenomics.</title>
        <authorList>
            <person name="Schulz F."/>
            <person name="Roux S."/>
            <person name="Paez-Espino D."/>
            <person name="Jungbluth S."/>
            <person name="Walsh D.A."/>
            <person name="Denef V.J."/>
            <person name="McMahon K.D."/>
            <person name="Konstantinidis K.T."/>
            <person name="Eloe-Fadrosh E.A."/>
            <person name="Kyrpides N.C."/>
            <person name="Woyke T."/>
        </authorList>
    </citation>
    <scope>NUCLEOTIDE SEQUENCE</scope>
    <source>
        <strain evidence="2">GVMAG-M-3300023184-72</strain>
    </source>
</reference>
<evidence type="ECO:0000256" key="1">
    <source>
        <dbReference type="SAM" id="MobiDB-lite"/>
    </source>
</evidence>
<feature type="region of interest" description="Disordered" evidence="1">
    <location>
        <begin position="1"/>
        <end position="33"/>
    </location>
</feature>
<proteinExistence type="predicted"/>
<name>A0A6C0IDE0_9ZZZZ</name>
<evidence type="ECO:0000313" key="2">
    <source>
        <dbReference type="EMBL" id="QHT91111.1"/>
    </source>
</evidence>
<organism evidence="2">
    <name type="scientific">viral metagenome</name>
    <dbReference type="NCBI Taxonomy" id="1070528"/>
    <lineage>
        <taxon>unclassified sequences</taxon>
        <taxon>metagenomes</taxon>
        <taxon>organismal metagenomes</taxon>
    </lineage>
</organism>
<protein>
    <submittedName>
        <fullName evidence="2">Uncharacterized protein</fullName>
    </submittedName>
</protein>
<dbReference type="EMBL" id="MN740162">
    <property type="protein sequence ID" value="QHT91111.1"/>
    <property type="molecule type" value="Genomic_DNA"/>
</dbReference>